<gene>
    <name evidence="2" type="ORF">SAMN05444392_101355</name>
</gene>
<proteinExistence type="predicted"/>
<accession>A0A1M4T899</accession>
<organism evidence="2 3">
    <name type="scientific">Seinonella peptonophila</name>
    <dbReference type="NCBI Taxonomy" id="112248"/>
    <lineage>
        <taxon>Bacteria</taxon>
        <taxon>Bacillati</taxon>
        <taxon>Bacillota</taxon>
        <taxon>Bacilli</taxon>
        <taxon>Bacillales</taxon>
        <taxon>Thermoactinomycetaceae</taxon>
        <taxon>Seinonella</taxon>
    </lineage>
</organism>
<keyword evidence="3" id="KW-1185">Reference proteome</keyword>
<dbReference type="AlphaFoldDB" id="A0A1M4T899"/>
<reference evidence="2 3" key="1">
    <citation type="submission" date="2016-11" db="EMBL/GenBank/DDBJ databases">
        <authorList>
            <person name="Jaros S."/>
            <person name="Januszkiewicz K."/>
            <person name="Wedrychowicz H."/>
        </authorList>
    </citation>
    <scope>NUCLEOTIDE SEQUENCE [LARGE SCALE GENOMIC DNA]</scope>
    <source>
        <strain evidence="2 3">DSM 44666</strain>
    </source>
</reference>
<dbReference type="STRING" id="112248.SAMN05444392_101355"/>
<evidence type="ECO:0000313" key="3">
    <source>
        <dbReference type="Proteomes" id="UP000184476"/>
    </source>
</evidence>
<dbReference type="Proteomes" id="UP000184476">
    <property type="component" value="Unassembled WGS sequence"/>
</dbReference>
<evidence type="ECO:0000313" key="2">
    <source>
        <dbReference type="EMBL" id="SHE40655.1"/>
    </source>
</evidence>
<dbReference type="EMBL" id="FQVL01000001">
    <property type="protein sequence ID" value="SHE40655.1"/>
    <property type="molecule type" value="Genomic_DNA"/>
</dbReference>
<protein>
    <submittedName>
        <fullName evidence="2">Uncharacterized protein</fullName>
    </submittedName>
</protein>
<evidence type="ECO:0000256" key="1">
    <source>
        <dbReference type="SAM" id="MobiDB-lite"/>
    </source>
</evidence>
<sequence>MYRYKSQARGLMLIGFYRMNAGFLNSLGVQAEPGHSRLGQGMSYKAPMSPQNSINNSSNEVRSAAKPDGTWHLKYYHPAATQELQLVLMAREGVLSGSLINKLLDVTVPISSGKVQENQISFTTVMTEPYPITMMWEGTIDNDFLTGTATISGAASFPFDGERVE</sequence>
<name>A0A1M4T899_9BACL</name>
<feature type="region of interest" description="Disordered" evidence="1">
    <location>
        <begin position="38"/>
        <end position="63"/>
    </location>
</feature>
<feature type="compositionally biased region" description="Polar residues" evidence="1">
    <location>
        <begin position="49"/>
        <end position="61"/>
    </location>
</feature>